<keyword evidence="2" id="KW-1185">Reference proteome</keyword>
<evidence type="ECO:0000313" key="1">
    <source>
        <dbReference type="EMBL" id="NHC33782.1"/>
    </source>
</evidence>
<comment type="caution">
    <text evidence="1">The sequence shown here is derived from an EMBL/GenBank/DDBJ whole genome shotgun (WGS) entry which is preliminary data.</text>
</comment>
<dbReference type="AlphaFoldDB" id="A0A9X5I3S1"/>
<reference evidence="1 2" key="1">
    <citation type="journal article" date="2015" name="Genome Announc.">
        <title>Draft Genome Sequence of the Terrestrial Cyanobacterium Scytonema millei VB511283, Isolated from Eastern India.</title>
        <authorList>
            <person name="Sen D."/>
            <person name="Chandrababunaidu M.M."/>
            <person name="Singh D."/>
            <person name="Sanghi N."/>
            <person name="Ghorai A."/>
            <person name="Mishra G.P."/>
            <person name="Madduluri M."/>
            <person name="Adhikary S.P."/>
            <person name="Tripathy S."/>
        </authorList>
    </citation>
    <scope>NUCLEOTIDE SEQUENCE [LARGE SCALE GENOMIC DNA]</scope>
    <source>
        <strain evidence="1 2">VB511283</strain>
    </source>
</reference>
<evidence type="ECO:0000313" key="2">
    <source>
        <dbReference type="Proteomes" id="UP000031532"/>
    </source>
</evidence>
<dbReference type="RefSeq" id="WP_158631795.1">
    <property type="nucleotide sequence ID" value="NZ_JTJC03000001.1"/>
</dbReference>
<proteinExistence type="predicted"/>
<gene>
    <name evidence="1" type="ORF">QH73_0003745</name>
</gene>
<protein>
    <submittedName>
        <fullName evidence="1">Uncharacterized protein</fullName>
    </submittedName>
</protein>
<dbReference type="GO" id="GO:0006355">
    <property type="term" value="P:regulation of DNA-templated transcription"/>
    <property type="evidence" value="ECO:0007669"/>
    <property type="project" value="InterPro"/>
</dbReference>
<accession>A0A9X5I3S1</accession>
<dbReference type="SUPFAM" id="SSF47598">
    <property type="entry name" value="Ribbon-helix-helix"/>
    <property type="match status" value="1"/>
</dbReference>
<organism evidence="1 2">
    <name type="scientific">Scytonema millei VB511283</name>
    <dbReference type="NCBI Taxonomy" id="1245923"/>
    <lineage>
        <taxon>Bacteria</taxon>
        <taxon>Bacillati</taxon>
        <taxon>Cyanobacteriota</taxon>
        <taxon>Cyanophyceae</taxon>
        <taxon>Nostocales</taxon>
        <taxon>Scytonemataceae</taxon>
        <taxon>Scytonema</taxon>
    </lineage>
</organism>
<sequence>MSARNVSLPDELIALVNQKAIKQKRSFSSVVVEALQRQFKHQLAKSKTAA</sequence>
<dbReference type="EMBL" id="JTJC03000001">
    <property type="protein sequence ID" value="NHC33782.1"/>
    <property type="molecule type" value="Genomic_DNA"/>
</dbReference>
<name>A0A9X5I3S1_9CYAN</name>
<dbReference type="InterPro" id="IPR010985">
    <property type="entry name" value="Ribbon_hlx_hlx"/>
</dbReference>
<dbReference type="Proteomes" id="UP000031532">
    <property type="component" value="Unassembled WGS sequence"/>
</dbReference>